<dbReference type="PANTHER" id="PTHR30353:SF15">
    <property type="entry name" value="INNER MEMBRANE PROTEIN YABI"/>
    <property type="match status" value="1"/>
</dbReference>
<dbReference type="KEGG" id="apol:K9D25_01480"/>
<dbReference type="RefSeq" id="WP_244378571.1">
    <property type="nucleotide sequence ID" value="NZ_CP083239.1"/>
</dbReference>
<dbReference type="InterPro" id="IPR032818">
    <property type="entry name" value="DedA-like"/>
</dbReference>
<feature type="transmembrane region" description="Helical" evidence="7">
    <location>
        <begin position="21"/>
        <end position="42"/>
    </location>
</feature>
<keyword evidence="5 7" id="KW-1133">Transmembrane helix</keyword>
<dbReference type="Pfam" id="PF09335">
    <property type="entry name" value="VTT_dom"/>
    <property type="match status" value="1"/>
</dbReference>
<organism evidence="9 10">
    <name type="scientific">Ancylobacter polymorphus</name>
    <dbReference type="NCBI Taxonomy" id="223390"/>
    <lineage>
        <taxon>Bacteria</taxon>
        <taxon>Pseudomonadati</taxon>
        <taxon>Pseudomonadota</taxon>
        <taxon>Alphaproteobacteria</taxon>
        <taxon>Hyphomicrobiales</taxon>
        <taxon>Xanthobacteraceae</taxon>
        <taxon>Ancylobacter</taxon>
    </lineage>
</organism>
<keyword evidence="4 7" id="KW-0812">Transmembrane</keyword>
<evidence type="ECO:0000313" key="9">
    <source>
        <dbReference type="EMBL" id="UOK71432.1"/>
    </source>
</evidence>
<dbReference type="Proteomes" id="UP000831684">
    <property type="component" value="Chromosome"/>
</dbReference>
<evidence type="ECO:0000256" key="5">
    <source>
        <dbReference type="ARBA" id="ARBA00022989"/>
    </source>
</evidence>
<feature type="transmembrane region" description="Helical" evidence="7">
    <location>
        <begin position="148"/>
        <end position="169"/>
    </location>
</feature>
<evidence type="ECO:0000256" key="2">
    <source>
        <dbReference type="ARBA" id="ARBA00010792"/>
    </source>
</evidence>
<feature type="transmembrane region" description="Helical" evidence="7">
    <location>
        <begin position="62"/>
        <end position="85"/>
    </location>
</feature>
<evidence type="ECO:0000256" key="4">
    <source>
        <dbReference type="ARBA" id="ARBA00022692"/>
    </source>
</evidence>
<evidence type="ECO:0000256" key="7">
    <source>
        <dbReference type="RuleBase" id="RU367016"/>
    </source>
</evidence>
<sequence>MADFHAYARDVLAFVEAHAHYAPYIAFLLAFCESLPIVSLFVPGTFVLLGLSPVIAAGGVPFFPVWAAAVTGAVLGDSLSFWIGFNLKGSARQRWPLNRFSQALTRGEHFFLRYGTLGVFFGRFSGPLRPFVPLAAGMFAMPMSRFQMVNLTSAMLWALLMLGPGAAAVKALGY</sequence>
<protein>
    <submittedName>
        <fullName evidence="9">DedA family protein</fullName>
    </submittedName>
</protein>
<proteinExistence type="inferred from homology"/>
<keyword evidence="6 7" id="KW-0472">Membrane</keyword>
<evidence type="ECO:0000256" key="1">
    <source>
        <dbReference type="ARBA" id="ARBA00004651"/>
    </source>
</evidence>
<dbReference type="GO" id="GO:0005886">
    <property type="term" value="C:plasma membrane"/>
    <property type="evidence" value="ECO:0007669"/>
    <property type="project" value="UniProtKB-SubCell"/>
</dbReference>
<reference evidence="9" key="1">
    <citation type="submission" date="2021-09" db="EMBL/GenBank/DDBJ databases">
        <title>Network and meta-omics reveal the key degrader and cooperation patterns in an efficient 1,4-dioxane-degrading microbial community.</title>
        <authorList>
            <person name="Dai C."/>
        </authorList>
    </citation>
    <scope>NUCLEOTIDE SEQUENCE</scope>
    <source>
        <strain evidence="9">ZM13</strain>
    </source>
</reference>
<evidence type="ECO:0000256" key="3">
    <source>
        <dbReference type="ARBA" id="ARBA00022475"/>
    </source>
</evidence>
<evidence type="ECO:0000313" key="10">
    <source>
        <dbReference type="Proteomes" id="UP000831684"/>
    </source>
</evidence>
<comment type="similarity">
    <text evidence="2 7">Belongs to the DedA family.</text>
</comment>
<gene>
    <name evidence="9" type="ORF">K9D25_01480</name>
</gene>
<dbReference type="InterPro" id="IPR032816">
    <property type="entry name" value="VTT_dom"/>
</dbReference>
<name>A0A9E6ZWS7_9HYPH</name>
<keyword evidence="3 7" id="KW-1003">Cell membrane</keyword>
<evidence type="ECO:0000256" key="6">
    <source>
        <dbReference type="ARBA" id="ARBA00023136"/>
    </source>
</evidence>
<dbReference type="PANTHER" id="PTHR30353">
    <property type="entry name" value="INNER MEMBRANE PROTEIN DEDA-RELATED"/>
    <property type="match status" value="1"/>
</dbReference>
<accession>A0A9E6ZWS7</accession>
<evidence type="ECO:0000259" key="8">
    <source>
        <dbReference type="Pfam" id="PF09335"/>
    </source>
</evidence>
<dbReference type="AlphaFoldDB" id="A0A9E6ZWS7"/>
<comment type="caution">
    <text evidence="7">Lacks conserved residue(s) required for the propagation of feature annotation.</text>
</comment>
<dbReference type="EMBL" id="CP083239">
    <property type="protein sequence ID" value="UOK71432.1"/>
    <property type="molecule type" value="Genomic_DNA"/>
</dbReference>
<feature type="domain" description="VTT" evidence="8">
    <location>
        <begin position="55"/>
        <end position="166"/>
    </location>
</feature>
<comment type="subcellular location">
    <subcellularLocation>
        <location evidence="1 7">Cell membrane</location>
        <topology evidence="1 7">Multi-pass membrane protein</topology>
    </subcellularLocation>
</comment>